<proteinExistence type="predicted"/>
<evidence type="ECO:0000313" key="4">
    <source>
        <dbReference type="Proteomes" id="UP001288620"/>
    </source>
</evidence>
<feature type="region of interest" description="Disordered" evidence="1">
    <location>
        <begin position="597"/>
        <end position="657"/>
    </location>
</feature>
<sequence length="1051" mass="112142">MTNAKTIFSEGITPVRMINTNNVDYQWKDIEDQGSANCTIHIIIDEIEYSVQADENGKWSFKPDTWIEGLHTVTIFSVDPASNASAPTTFLVNCDTTKPAQPEIWRIEDDSSAQNSNLTPGDSTKDTSPVISGVSEPNTIVYLYDNGSTDPIASTITNSMGAWSMKPTLTAGDHALQVGAKDATNNVSDLSAAFDVTVEDGAITKALNHANQTDYIQPLESDAVPLANTNELPKQVYIPSDTITFDAGGADPNGMVEILINEAVFTFQADAEGNWRFESPKLTDGIYQVQVRFGDIAGNWGDAVQRIYYVETALPEAPQIMRVIDNEGDVDYLSFNDYTNDKTPTLSGVAQPGTLVNITSNGKVIGSVTASEDGRWSFEPTLSADGNYVFSASYVDRHGRESAKSDPFTLTLDTRQPDPATLDQVIDDTRGTEVELVSGAVSSDTTPTLKGKADANTLVRVWDGDTIIGSVMANARGEWELTINLEPGDHSLSVDSLTKGGTASEKSASFDLTIDLNIIDKPEISKIVADNGAQEIELASGDATNDSTPKFTGVGKDGDTILIYDNNQLIGSVTVANGQWEFTINPALTDGEHSLTAKTQDKDTGKLSDATDPFTLTIDTQAPDKPDEPTIVADGNELSDPSAPIKDTQPDISGEDADAGDLVSVIIKDKNTGDETIIGTAIVGEDGKWTVTPGTEIPDGEYELVVEIKDPAGNTSESDPVDLIIDTHVPVNPTVIALVDDVGPNTGDITDGSVTDDDKPTLKGTSTETGTIMVYDNGTLIGSVTVTAGAEFELELNTLTEGSHAISYRVVSESGVEGELSAPIGFEVDTTAPVVGTFDGVYKDLGGTETLLAVDSTTGRIETKDLTPILKGTGQTGDVVIIYGDANKTDILGSTVVDDSGNWRFEYTEYEAQEAAKEQVDVTVIFGVGFRDAAGNETSLNTSFPTHLDTTPPGKPQIPFGAVENIMEMSLNDILALDAKSLFIDNDKAQVIAMNEDNKSLGLEDILPKGENVDDWNQAAGTMTIAGVEYDVYQNTAGTAEVLVEHRQDEI</sequence>
<dbReference type="Gene3D" id="2.60.40.10">
    <property type="entry name" value="Immunoglobulins"/>
    <property type="match status" value="9"/>
</dbReference>
<dbReference type="Pfam" id="PF19077">
    <property type="entry name" value="Big_13"/>
    <property type="match status" value="7"/>
</dbReference>
<feature type="domain" description="Bacterial Ig-like" evidence="2">
    <location>
        <begin position="332"/>
        <end position="414"/>
    </location>
</feature>
<dbReference type="RefSeq" id="WP_322541413.1">
    <property type="nucleotide sequence ID" value="NZ_JAOBTT010000001.1"/>
</dbReference>
<evidence type="ECO:0000256" key="1">
    <source>
        <dbReference type="SAM" id="MobiDB-lite"/>
    </source>
</evidence>
<feature type="domain" description="Bacterial Ig-like" evidence="2">
    <location>
        <begin position="542"/>
        <end position="620"/>
    </location>
</feature>
<feature type="compositionally biased region" description="Basic and acidic residues" evidence="1">
    <location>
        <begin position="597"/>
        <end position="606"/>
    </location>
</feature>
<organism evidence="3 4">
    <name type="scientific">Pantoea eucrina</name>
    <dbReference type="NCBI Taxonomy" id="472693"/>
    <lineage>
        <taxon>Bacteria</taxon>
        <taxon>Pseudomonadati</taxon>
        <taxon>Pseudomonadota</taxon>
        <taxon>Gammaproteobacteria</taxon>
        <taxon>Enterobacterales</taxon>
        <taxon>Erwiniaceae</taxon>
        <taxon>Pantoea</taxon>
    </lineage>
</organism>
<dbReference type="NCBIfam" id="NF033510">
    <property type="entry name" value="Ca_tandemer"/>
    <property type="match status" value="3"/>
</dbReference>
<dbReference type="InterPro" id="IPR044016">
    <property type="entry name" value="Big_13"/>
</dbReference>
<keyword evidence="4" id="KW-1185">Reference proteome</keyword>
<feature type="domain" description="Bacterial Ig-like" evidence="2">
    <location>
        <begin position="441"/>
        <end position="515"/>
    </location>
</feature>
<dbReference type="InterPro" id="IPR013783">
    <property type="entry name" value="Ig-like_fold"/>
</dbReference>
<dbReference type="EMBL" id="JAOBTT010000001">
    <property type="protein sequence ID" value="MDZ7277291.1"/>
    <property type="molecule type" value="Genomic_DNA"/>
</dbReference>
<name>A0ABU5LBH1_9GAMM</name>
<feature type="region of interest" description="Disordered" evidence="1">
    <location>
        <begin position="106"/>
        <end position="131"/>
    </location>
</feature>
<evidence type="ECO:0000313" key="3">
    <source>
        <dbReference type="EMBL" id="MDZ7277291.1"/>
    </source>
</evidence>
<feature type="domain" description="Bacterial Ig-like" evidence="2">
    <location>
        <begin position="251"/>
        <end position="300"/>
    </location>
</feature>
<reference evidence="4" key="1">
    <citation type="submission" date="2023-07" db="EMBL/GenBank/DDBJ databases">
        <title>Structural and functional analysis of rice phyllospheric bacteria for their antimicrobial properties and defense elicitation against blast disease.</title>
        <authorList>
            <person name="Sahu K.P."/>
            <person name="Asharani P."/>
            <person name="Kumar M."/>
            <person name="Reddy B."/>
            <person name="Kumar A."/>
        </authorList>
    </citation>
    <scope>NUCLEOTIDE SEQUENCE [LARGE SCALE GENOMIC DNA]</scope>
    <source>
        <strain evidence="4">OsEp_Plm_30P10</strain>
    </source>
</reference>
<feature type="compositionally biased region" description="Polar residues" evidence="1">
    <location>
        <begin position="112"/>
        <end position="131"/>
    </location>
</feature>
<feature type="domain" description="Bacterial Ig-like" evidence="2">
    <location>
        <begin position="645"/>
        <end position="727"/>
    </location>
</feature>
<comment type="caution">
    <text evidence="3">The sequence shown here is derived from an EMBL/GenBank/DDBJ whole genome shotgun (WGS) entry which is preliminary data.</text>
</comment>
<protein>
    <submittedName>
        <fullName evidence="3">Ig-like domain-containing protein</fullName>
    </submittedName>
</protein>
<feature type="domain" description="Bacterial Ig-like" evidence="2">
    <location>
        <begin position="35"/>
        <end position="96"/>
    </location>
</feature>
<gene>
    <name evidence="3" type="ORF">N4G40_03210</name>
</gene>
<accession>A0ABU5LBH1</accession>
<feature type="domain" description="Bacterial Ig-like" evidence="2">
    <location>
        <begin position="742"/>
        <end position="830"/>
    </location>
</feature>
<evidence type="ECO:0000259" key="2">
    <source>
        <dbReference type="Pfam" id="PF19077"/>
    </source>
</evidence>
<dbReference type="Proteomes" id="UP001288620">
    <property type="component" value="Unassembled WGS sequence"/>
</dbReference>